<gene>
    <name evidence="17" type="ORF">DH2020_006455</name>
</gene>
<feature type="transmembrane region" description="Helical" evidence="15">
    <location>
        <begin position="766"/>
        <end position="783"/>
    </location>
</feature>
<evidence type="ECO:0000259" key="16">
    <source>
        <dbReference type="SMART" id="SM00079"/>
    </source>
</evidence>
<feature type="region of interest" description="Disordered" evidence="14">
    <location>
        <begin position="815"/>
        <end position="891"/>
    </location>
</feature>
<evidence type="ECO:0000256" key="5">
    <source>
        <dbReference type="ARBA" id="ARBA00022729"/>
    </source>
</evidence>
<keyword evidence="9 13" id="KW-0675">Receptor</keyword>
<comment type="function">
    <text evidence="13">Glutamate-gated receptor that probably acts as non-selective cation channel.</text>
</comment>
<dbReference type="Gene3D" id="3.40.50.2300">
    <property type="match status" value="2"/>
</dbReference>
<evidence type="ECO:0000313" key="18">
    <source>
        <dbReference type="Proteomes" id="UP001318860"/>
    </source>
</evidence>
<dbReference type="Pfam" id="PF01094">
    <property type="entry name" value="ANF_receptor"/>
    <property type="match status" value="1"/>
</dbReference>
<dbReference type="InterPro" id="IPR015683">
    <property type="entry name" value="Ionotropic_Glu_rcpt"/>
</dbReference>
<keyword evidence="6 15" id="KW-1133">Transmembrane helix</keyword>
<keyword evidence="12 13" id="KW-0407">Ion channel</keyword>
<evidence type="ECO:0000256" key="8">
    <source>
        <dbReference type="ARBA" id="ARBA00023136"/>
    </source>
</evidence>
<evidence type="ECO:0000256" key="3">
    <source>
        <dbReference type="ARBA" id="ARBA00022448"/>
    </source>
</evidence>
<feature type="compositionally biased region" description="Basic and acidic residues" evidence="14">
    <location>
        <begin position="879"/>
        <end position="891"/>
    </location>
</feature>
<evidence type="ECO:0000256" key="13">
    <source>
        <dbReference type="PIRNR" id="PIRNR037090"/>
    </source>
</evidence>
<dbReference type="Pfam" id="PF00060">
    <property type="entry name" value="Lig_chan"/>
    <property type="match status" value="1"/>
</dbReference>
<dbReference type="SMART" id="SM00079">
    <property type="entry name" value="PBPe"/>
    <property type="match status" value="1"/>
</dbReference>
<feature type="compositionally biased region" description="Basic and acidic residues" evidence="14">
    <location>
        <begin position="851"/>
        <end position="861"/>
    </location>
</feature>
<organism evidence="17 18">
    <name type="scientific">Rehmannia glutinosa</name>
    <name type="common">Chinese foxglove</name>
    <dbReference type="NCBI Taxonomy" id="99300"/>
    <lineage>
        <taxon>Eukaryota</taxon>
        <taxon>Viridiplantae</taxon>
        <taxon>Streptophyta</taxon>
        <taxon>Embryophyta</taxon>
        <taxon>Tracheophyta</taxon>
        <taxon>Spermatophyta</taxon>
        <taxon>Magnoliopsida</taxon>
        <taxon>eudicotyledons</taxon>
        <taxon>Gunneridae</taxon>
        <taxon>Pentapetalae</taxon>
        <taxon>asterids</taxon>
        <taxon>lamiids</taxon>
        <taxon>Lamiales</taxon>
        <taxon>Orobanchaceae</taxon>
        <taxon>Rehmannieae</taxon>
        <taxon>Rehmannia</taxon>
    </lineage>
</organism>
<evidence type="ECO:0000256" key="15">
    <source>
        <dbReference type="SAM" id="Phobius"/>
    </source>
</evidence>
<keyword evidence="7 13" id="KW-0406">Ion transport</keyword>
<evidence type="ECO:0000256" key="11">
    <source>
        <dbReference type="ARBA" id="ARBA00023286"/>
    </source>
</evidence>
<feature type="domain" description="Ionotropic glutamate receptor C-terminal" evidence="16">
    <location>
        <begin position="399"/>
        <end position="742"/>
    </location>
</feature>
<evidence type="ECO:0000256" key="4">
    <source>
        <dbReference type="ARBA" id="ARBA00022692"/>
    </source>
</evidence>
<comment type="subcellular location">
    <subcellularLocation>
        <location evidence="1">Membrane</location>
        <topology evidence="1">Multi-pass membrane protein</topology>
    </subcellularLocation>
</comment>
<dbReference type="PIRSF" id="PIRSF037090">
    <property type="entry name" value="Iontro_Glu-like_rcpt_pln"/>
    <property type="match status" value="1"/>
</dbReference>
<keyword evidence="8 13" id="KW-0472">Membrane</keyword>
<evidence type="ECO:0000313" key="17">
    <source>
        <dbReference type="EMBL" id="KAK6159141.1"/>
    </source>
</evidence>
<keyword evidence="3 13" id="KW-0813">Transport</keyword>
<keyword evidence="5" id="KW-0732">Signal</keyword>
<reference evidence="17 18" key="1">
    <citation type="journal article" date="2021" name="Comput. Struct. Biotechnol. J.">
        <title>De novo genome assembly of the potent medicinal plant Rehmannia glutinosa using nanopore technology.</title>
        <authorList>
            <person name="Ma L."/>
            <person name="Dong C."/>
            <person name="Song C."/>
            <person name="Wang X."/>
            <person name="Zheng X."/>
            <person name="Niu Y."/>
            <person name="Chen S."/>
            <person name="Feng W."/>
        </authorList>
    </citation>
    <scope>NUCLEOTIDE SEQUENCE [LARGE SCALE GENOMIC DNA]</scope>
    <source>
        <strain evidence="17">DH-2019</strain>
    </source>
</reference>
<dbReference type="Proteomes" id="UP001318860">
    <property type="component" value="Unassembled WGS sequence"/>
</dbReference>
<dbReference type="Gene3D" id="3.40.190.10">
    <property type="entry name" value="Periplasmic binding protein-like II"/>
    <property type="match status" value="2"/>
</dbReference>
<sequence>MESWTRGKRFQKIWRVFCDGGLYAMDGLLCSSRVSEAWRSARDFRASRINRRNICCSSWGNRSCPVYFLHFKKLSSVLYKNRYFVRTTLDDAVQAQALAAICQRFEWPEVVILYEDTEYGNHFISLLIKAFQDVSIGLEYMTSIPTSAEDSHILNELNKLNKMETRVFLVHMNPELGFRLFSIANTAGMMSEGYAWVITDSLSIFLDSIDSDTRVSMDGVLGVRPYVFASKNLSSFQERWTKNMLLNNSGPIMELNIYGLWAYDAVTALAIAVENIGPLNSSLLHANADKNRTHNTGLRISSFGPILLNELSSIKFRGLTGDFQLVDDKLKSSALEIFNLIGTGEKRVGFWTPERGIIRDVSASGEPTYSTLTKELKKITWPGDSVIQPKGWSIPTTGNLRVGVPWKPGFKEFVNVAIDPATNNTNATGFSVDIFLTALKVLPFPVNYEFHCYNDSTSGNWSYDDMLHKIPKEYDMVVADTTIWAPRASYVDFSLPYSESGVILVVKNKKPLDMWIFVKPLRWDLWLAIFVACILMGVVLRILERRVISTGGESVTPHAERPGTIYWSPIAILAFQERNMVSNSWSVFVLVCWLFMAFILMQSFTANLSAILTVDQLKFASAGDYYIGFHEGSFMRNFLTDQLGFRESRLRPYASMKAFHDAMSKGSKKGGIDAIFDEIPYMKLFLNRYETQYKMVGPTYRTDGLGFAFPIGSPLVAHFSRAILNVTQGPEMNYIEQKNFGPGYSSQDPLSSVISQGSSSLTLHEFAGLFILTGLFTLFALVCSETAIGRKLTDITGHFMHNCFSFSSPQVHSMEGASVDGDTINGAEDRSDGFTQDNANAPPSGEGGDDQLIREPNRHDDEEIDETDLNNGTSAAQDARVRIEDHGLRSP</sequence>
<evidence type="ECO:0000256" key="10">
    <source>
        <dbReference type="ARBA" id="ARBA00023180"/>
    </source>
</evidence>
<keyword evidence="11 13" id="KW-1071">Ligand-gated ion channel</keyword>
<dbReference type="PANTHER" id="PTHR34836:SF7">
    <property type="entry name" value="RECEPTOR LIGAND BINDING REGION DOMAIN-CONTAINING PROTEIN"/>
    <property type="match status" value="1"/>
</dbReference>
<dbReference type="CDD" id="cd13686">
    <property type="entry name" value="GluR_Plant"/>
    <property type="match status" value="1"/>
</dbReference>
<dbReference type="Pfam" id="PF10613">
    <property type="entry name" value="Lig_chan-Glu_bd"/>
    <property type="match status" value="1"/>
</dbReference>
<dbReference type="InterPro" id="IPR001828">
    <property type="entry name" value="ANF_lig-bd_rcpt"/>
</dbReference>
<dbReference type="SUPFAM" id="SSF53822">
    <property type="entry name" value="Periplasmic binding protein-like I"/>
    <property type="match status" value="1"/>
</dbReference>
<feature type="transmembrane region" description="Helical" evidence="15">
    <location>
        <begin position="585"/>
        <end position="604"/>
    </location>
</feature>
<evidence type="ECO:0000256" key="12">
    <source>
        <dbReference type="ARBA" id="ARBA00023303"/>
    </source>
</evidence>
<keyword evidence="18" id="KW-1185">Reference proteome</keyword>
<evidence type="ECO:0000256" key="14">
    <source>
        <dbReference type="SAM" id="MobiDB-lite"/>
    </source>
</evidence>
<evidence type="ECO:0000256" key="9">
    <source>
        <dbReference type="ARBA" id="ARBA00023170"/>
    </source>
</evidence>
<dbReference type="InterPro" id="IPR017103">
    <property type="entry name" value="Iontropic_Glu_rcpt_pln"/>
</dbReference>
<evidence type="ECO:0000256" key="7">
    <source>
        <dbReference type="ARBA" id="ARBA00023065"/>
    </source>
</evidence>
<dbReference type="SUPFAM" id="SSF53850">
    <property type="entry name" value="Periplasmic binding protein-like II"/>
    <property type="match status" value="1"/>
</dbReference>
<dbReference type="InterPro" id="IPR001320">
    <property type="entry name" value="Iontro_rcpt_C"/>
</dbReference>
<evidence type="ECO:0000256" key="2">
    <source>
        <dbReference type="ARBA" id="ARBA00008685"/>
    </source>
</evidence>
<dbReference type="PANTHER" id="PTHR34836">
    <property type="entry name" value="OS06G0188250 PROTEIN"/>
    <property type="match status" value="1"/>
</dbReference>
<dbReference type="InterPro" id="IPR019594">
    <property type="entry name" value="Glu/Gly-bd"/>
</dbReference>
<evidence type="ECO:0000256" key="1">
    <source>
        <dbReference type="ARBA" id="ARBA00004141"/>
    </source>
</evidence>
<dbReference type="EMBL" id="JABTTQ020000004">
    <property type="protein sequence ID" value="KAK6159141.1"/>
    <property type="molecule type" value="Genomic_DNA"/>
</dbReference>
<keyword evidence="10" id="KW-0325">Glycoprotein</keyword>
<proteinExistence type="inferred from homology"/>
<feature type="transmembrane region" description="Helical" evidence="15">
    <location>
        <begin position="523"/>
        <end position="543"/>
    </location>
</feature>
<comment type="caution">
    <text evidence="17">The sequence shown here is derived from an EMBL/GenBank/DDBJ whole genome shotgun (WGS) entry which is preliminary data.</text>
</comment>
<dbReference type="Gene3D" id="1.10.287.70">
    <property type="match status" value="1"/>
</dbReference>
<keyword evidence="4 15" id="KW-0812">Transmembrane</keyword>
<dbReference type="InterPro" id="IPR028082">
    <property type="entry name" value="Peripla_BP_I"/>
</dbReference>
<comment type="similarity">
    <text evidence="2 13">Belongs to the glutamate-gated ion channel (TC 1.A.10.1) family.</text>
</comment>
<protein>
    <recommendedName>
        <fullName evidence="13">Glutamate receptor</fullName>
    </recommendedName>
</protein>
<evidence type="ECO:0000256" key="6">
    <source>
        <dbReference type="ARBA" id="ARBA00022989"/>
    </source>
</evidence>
<accession>A0ABR0XJ24</accession>
<name>A0ABR0XJ24_REHGL</name>